<dbReference type="PROSITE" id="PS51450">
    <property type="entry name" value="LRR"/>
    <property type="match status" value="4"/>
</dbReference>
<evidence type="ECO:0000256" key="9">
    <source>
        <dbReference type="ARBA" id="ARBA00023306"/>
    </source>
</evidence>
<evidence type="ECO:0000256" key="13">
    <source>
        <dbReference type="SAM" id="MobiDB-lite"/>
    </source>
</evidence>
<feature type="region of interest" description="Disordered" evidence="13">
    <location>
        <begin position="218"/>
        <end position="237"/>
    </location>
</feature>
<evidence type="ECO:0000256" key="5">
    <source>
        <dbReference type="ARBA" id="ARBA00022737"/>
    </source>
</evidence>
<dbReference type="EMBL" id="BMAT01006598">
    <property type="protein sequence ID" value="GFS15897.1"/>
    <property type="molecule type" value="Genomic_DNA"/>
</dbReference>
<reference evidence="14 15" key="1">
    <citation type="journal article" date="2021" name="Elife">
        <title>Chloroplast acquisition without the gene transfer in kleptoplastic sea slugs, Plakobranchus ocellatus.</title>
        <authorList>
            <person name="Maeda T."/>
            <person name="Takahashi S."/>
            <person name="Yoshida T."/>
            <person name="Shimamura S."/>
            <person name="Takaki Y."/>
            <person name="Nagai Y."/>
            <person name="Toyoda A."/>
            <person name="Suzuki Y."/>
            <person name="Arimoto A."/>
            <person name="Ishii H."/>
            <person name="Satoh N."/>
            <person name="Nishiyama T."/>
            <person name="Hasebe M."/>
            <person name="Maruyama T."/>
            <person name="Minagawa J."/>
            <person name="Obokata J."/>
            <person name="Shigenobu S."/>
        </authorList>
    </citation>
    <scope>NUCLEOTIDE SEQUENCE [LARGE SCALE GENOMIC DNA]</scope>
</reference>
<protein>
    <recommendedName>
        <fullName evidence="12">Leucine-rich repeat and coiled-coil domain-containing protein 1</fullName>
    </recommendedName>
</protein>
<dbReference type="Pfam" id="PF14580">
    <property type="entry name" value="LRR_9"/>
    <property type="match status" value="1"/>
</dbReference>
<keyword evidence="4" id="KW-0132">Cell division</keyword>
<dbReference type="PRINTS" id="PR00019">
    <property type="entry name" value="LEURICHRPT"/>
</dbReference>
<organism evidence="14 15">
    <name type="scientific">Elysia marginata</name>
    <dbReference type="NCBI Taxonomy" id="1093978"/>
    <lineage>
        <taxon>Eukaryota</taxon>
        <taxon>Metazoa</taxon>
        <taxon>Spiralia</taxon>
        <taxon>Lophotrochozoa</taxon>
        <taxon>Mollusca</taxon>
        <taxon>Gastropoda</taxon>
        <taxon>Heterobranchia</taxon>
        <taxon>Euthyneura</taxon>
        <taxon>Panpulmonata</taxon>
        <taxon>Sacoglossa</taxon>
        <taxon>Placobranchoidea</taxon>
        <taxon>Plakobranchidae</taxon>
        <taxon>Elysia</taxon>
    </lineage>
</organism>
<evidence type="ECO:0000256" key="4">
    <source>
        <dbReference type="ARBA" id="ARBA00022618"/>
    </source>
</evidence>
<evidence type="ECO:0000313" key="14">
    <source>
        <dbReference type="EMBL" id="GFS15897.1"/>
    </source>
</evidence>
<dbReference type="GO" id="GO:0005737">
    <property type="term" value="C:cytoplasm"/>
    <property type="evidence" value="ECO:0007669"/>
    <property type="project" value="TreeGrafter"/>
</dbReference>
<evidence type="ECO:0000256" key="6">
    <source>
        <dbReference type="ARBA" id="ARBA00022776"/>
    </source>
</evidence>
<evidence type="ECO:0000256" key="1">
    <source>
        <dbReference type="ARBA" id="ARBA00004114"/>
    </source>
</evidence>
<dbReference type="GO" id="GO:0005814">
    <property type="term" value="C:centriole"/>
    <property type="evidence" value="ECO:0007669"/>
    <property type="project" value="UniProtKB-SubCell"/>
</dbReference>
<dbReference type="InterPro" id="IPR032675">
    <property type="entry name" value="LRR_dom_sf"/>
</dbReference>
<sequence>MASTTLLDGSKHLSLIDAGVSNIWSLSLPGHLESLNLHGNYIRHISNLSHLTRLRHLDLSANQISAIDGLDSLVCLQTINLSCNLITSLDGLPPLRRLERLNLSYNQIDNLDGMATFSGSSFKLSHVALHGNRLRDIRHLVQCLSSVTSLKHLVLSQDGSGNPLCHSQGYIPVLRTQLPHLETINDMDKNGRLSKEVDSVATIPGLEAYLDFLLSSREEETKTEKNPPNSKTSAAVITPKIDAVMEQFKQRCLQESSSSSFDRDAAAVASNSPRSGSATGRKKNIRMIPSDREKSEMASSSNFSDRLGVHPESASSGEDSEPVKESAPVQVKPRPGLRAAVGKVKGGHIVTKKIR</sequence>
<gene>
    <name evidence="14" type="ORF">ElyMa_003199300</name>
</gene>
<keyword evidence="5" id="KW-0677">Repeat</keyword>
<feature type="region of interest" description="Disordered" evidence="13">
    <location>
        <begin position="255"/>
        <end position="337"/>
    </location>
</feature>
<evidence type="ECO:0000313" key="15">
    <source>
        <dbReference type="Proteomes" id="UP000762676"/>
    </source>
</evidence>
<dbReference type="AlphaFoldDB" id="A0AAV4J4K6"/>
<evidence type="ECO:0000256" key="12">
    <source>
        <dbReference type="ARBA" id="ARBA00067351"/>
    </source>
</evidence>
<comment type="caution">
    <text evidence="14">The sequence shown here is derived from an EMBL/GenBank/DDBJ whole genome shotgun (WGS) entry which is preliminary data.</text>
</comment>
<dbReference type="InterPro" id="IPR001611">
    <property type="entry name" value="Leu-rich_rpt"/>
</dbReference>
<dbReference type="SMART" id="SM00369">
    <property type="entry name" value="LRR_TYP"/>
    <property type="match status" value="2"/>
</dbReference>
<dbReference type="FunFam" id="3.80.10.10:FF:000148">
    <property type="entry name" value="Leucine rich repeat and coiled-coil centrosomal protein 1"/>
    <property type="match status" value="1"/>
</dbReference>
<evidence type="ECO:0000256" key="11">
    <source>
        <dbReference type="ARBA" id="ARBA00061329"/>
    </source>
</evidence>
<evidence type="ECO:0000256" key="7">
    <source>
        <dbReference type="ARBA" id="ARBA00023054"/>
    </source>
</evidence>
<dbReference type="PANTHER" id="PTHR15454">
    <property type="entry name" value="NISCHARIN RELATED"/>
    <property type="match status" value="1"/>
</dbReference>
<evidence type="ECO:0000256" key="3">
    <source>
        <dbReference type="ARBA" id="ARBA00022614"/>
    </source>
</evidence>
<evidence type="ECO:0000256" key="2">
    <source>
        <dbReference type="ARBA" id="ARBA00022490"/>
    </source>
</evidence>
<comment type="subcellular location">
    <subcellularLocation>
        <location evidence="1">Cytoplasm</location>
        <location evidence="1">Cytoskeleton</location>
        <location evidence="1">Microtubule organizing center</location>
        <location evidence="1">Centrosome</location>
        <location evidence="1">Centriole</location>
    </subcellularLocation>
</comment>
<keyword evidence="7" id="KW-0175">Coiled coil</keyword>
<dbReference type="SUPFAM" id="SSF52075">
    <property type="entry name" value="Outer arm dynein light chain 1"/>
    <property type="match status" value="1"/>
</dbReference>
<keyword evidence="15" id="KW-1185">Reference proteome</keyword>
<name>A0AAV4J4K6_9GAST</name>
<dbReference type="Proteomes" id="UP000762676">
    <property type="component" value="Unassembled WGS sequence"/>
</dbReference>
<proteinExistence type="inferred from homology"/>
<dbReference type="PANTHER" id="PTHR15454:SF34">
    <property type="entry name" value="LEUCINE-RICH REPEAT AND COILED-COIL DOMAIN-CONTAINING PROTEIN 1"/>
    <property type="match status" value="1"/>
</dbReference>
<dbReference type="InterPro" id="IPR003591">
    <property type="entry name" value="Leu-rich_rpt_typical-subtyp"/>
</dbReference>
<accession>A0AAV4J4K6</accession>
<feature type="compositionally biased region" description="Polar residues" evidence="13">
    <location>
        <begin position="226"/>
        <end position="235"/>
    </location>
</feature>
<keyword evidence="9" id="KW-0131">Cell cycle</keyword>
<dbReference type="SMART" id="SM00365">
    <property type="entry name" value="LRR_SD22"/>
    <property type="match status" value="4"/>
</dbReference>
<comment type="similarity">
    <text evidence="11">Belongs to the LRRCC1 family.</text>
</comment>
<keyword evidence="3" id="KW-0433">Leucine-rich repeat</keyword>
<keyword evidence="2" id="KW-0963">Cytoplasm</keyword>
<comment type="function">
    <text evidence="10">Required for the organization of the mitotic spindle. Maintains the structural integrity of centrosomes during mitosis.</text>
</comment>
<keyword evidence="8" id="KW-0206">Cytoskeleton</keyword>
<keyword evidence="6" id="KW-0498">Mitosis</keyword>
<dbReference type="GO" id="GO:0051301">
    <property type="term" value="P:cell division"/>
    <property type="evidence" value="ECO:0007669"/>
    <property type="project" value="UniProtKB-KW"/>
</dbReference>
<feature type="compositionally biased region" description="Low complexity" evidence="13">
    <location>
        <begin position="256"/>
        <end position="270"/>
    </location>
</feature>
<evidence type="ECO:0000256" key="10">
    <source>
        <dbReference type="ARBA" id="ARBA00054059"/>
    </source>
</evidence>
<dbReference type="Gene3D" id="3.80.10.10">
    <property type="entry name" value="Ribonuclease Inhibitor"/>
    <property type="match status" value="2"/>
</dbReference>
<evidence type="ECO:0000256" key="8">
    <source>
        <dbReference type="ARBA" id="ARBA00023212"/>
    </source>
</evidence>